<feature type="transmembrane region" description="Helical" evidence="1">
    <location>
        <begin position="78"/>
        <end position="96"/>
    </location>
</feature>
<keyword evidence="1" id="KW-1133">Transmembrane helix</keyword>
<keyword evidence="4" id="KW-1185">Reference proteome</keyword>
<feature type="transmembrane region" description="Helical" evidence="1">
    <location>
        <begin position="108"/>
        <end position="124"/>
    </location>
</feature>
<dbReference type="SUPFAM" id="SSF55073">
    <property type="entry name" value="Nucleotide cyclase"/>
    <property type="match status" value="1"/>
</dbReference>
<evidence type="ECO:0000313" key="3">
    <source>
        <dbReference type="EMBL" id="RHW38972.1"/>
    </source>
</evidence>
<dbReference type="Gene3D" id="3.30.70.270">
    <property type="match status" value="1"/>
</dbReference>
<name>A0A417YSL7_9BACI</name>
<comment type="caution">
    <text evidence="3">The sequence shown here is derived from an EMBL/GenBank/DDBJ whole genome shotgun (WGS) entry which is preliminary data.</text>
</comment>
<dbReference type="AlphaFoldDB" id="A0A417YSL7"/>
<feature type="transmembrane region" description="Helical" evidence="1">
    <location>
        <begin position="156"/>
        <end position="175"/>
    </location>
</feature>
<dbReference type="PANTHER" id="PTHR45138:SF9">
    <property type="entry name" value="DIGUANYLATE CYCLASE DGCM-RELATED"/>
    <property type="match status" value="1"/>
</dbReference>
<dbReference type="InterPro" id="IPR029787">
    <property type="entry name" value="Nucleotide_cyclase"/>
</dbReference>
<dbReference type="CDD" id="cd01949">
    <property type="entry name" value="GGDEF"/>
    <property type="match status" value="1"/>
</dbReference>
<evidence type="ECO:0000256" key="1">
    <source>
        <dbReference type="SAM" id="Phobius"/>
    </source>
</evidence>
<keyword evidence="1" id="KW-0812">Transmembrane</keyword>
<dbReference type="Pfam" id="PF00990">
    <property type="entry name" value="GGDEF"/>
    <property type="match status" value="1"/>
</dbReference>
<dbReference type="Proteomes" id="UP000284416">
    <property type="component" value="Unassembled WGS sequence"/>
</dbReference>
<proteinExistence type="predicted"/>
<dbReference type="PROSITE" id="PS50887">
    <property type="entry name" value="GGDEF"/>
    <property type="match status" value="1"/>
</dbReference>
<dbReference type="GO" id="GO:0052621">
    <property type="term" value="F:diguanylate cyclase activity"/>
    <property type="evidence" value="ECO:0007669"/>
    <property type="project" value="TreeGrafter"/>
</dbReference>
<dbReference type="NCBIfam" id="TIGR00254">
    <property type="entry name" value="GGDEF"/>
    <property type="match status" value="1"/>
</dbReference>
<accession>A0A417YSL7</accession>
<gene>
    <name evidence="3" type="ORF">D1B31_13460</name>
</gene>
<evidence type="ECO:0000259" key="2">
    <source>
        <dbReference type="PROSITE" id="PS50887"/>
    </source>
</evidence>
<protein>
    <submittedName>
        <fullName evidence="3">GGDEF domain-containing protein</fullName>
    </submittedName>
</protein>
<dbReference type="InterPro" id="IPR000160">
    <property type="entry name" value="GGDEF_dom"/>
</dbReference>
<dbReference type="InterPro" id="IPR043128">
    <property type="entry name" value="Rev_trsase/Diguanyl_cyclase"/>
</dbReference>
<organism evidence="3 4">
    <name type="scientific">Neobacillus notoginsengisoli</name>
    <dbReference type="NCBI Taxonomy" id="1578198"/>
    <lineage>
        <taxon>Bacteria</taxon>
        <taxon>Bacillati</taxon>
        <taxon>Bacillota</taxon>
        <taxon>Bacilli</taxon>
        <taxon>Bacillales</taxon>
        <taxon>Bacillaceae</taxon>
        <taxon>Neobacillus</taxon>
    </lineage>
</organism>
<dbReference type="PANTHER" id="PTHR45138">
    <property type="entry name" value="REGULATORY COMPONENTS OF SENSORY TRANSDUCTION SYSTEM"/>
    <property type="match status" value="1"/>
</dbReference>
<feature type="transmembrane region" description="Helical" evidence="1">
    <location>
        <begin position="130"/>
        <end position="149"/>
    </location>
</feature>
<evidence type="ECO:0000313" key="4">
    <source>
        <dbReference type="Proteomes" id="UP000284416"/>
    </source>
</evidence>
<reference evidence="3 4" key="1">
    <citation type="journal article" date="2017" name="Int. J. Syst. Evol. Microbiol.">
        <title>Bacillus notoginsengisoli sp. nov., a novel bacterium isolated from the rhizosphere of Panax notoginseng.</title>
        <authorList>
            <person name="Zhang M.Y."/>
            <person name="Cheng J."/>
            <person name="Cai Y."/>
            <person name="Zhang T.Y."/>
            <person name="Wu Y.Y."/>
            <person name="Manikprabhu D."/>
            <person name="Li W.J."/>
            <person name="Zhang Y.X."/>
        </authorList>
    </citation>
    <scope>NUCLEOTIDE SEQUENCE [LARGE SCALE GENOMIC DNA]</scope>
    <source>
        <strain evidence="3 4">JCM 30743</strain>
    </source>
</reference>
<dbReference type="SMART" id="SM00267">
    <property type="entry name" value="GGDEF"/>
    <property type="match status" value="1"/>
</dbReference>
<keyword evidence="1" id="KW-0472">Membrane</keyword>
<feature type="transmembrane region" description="Helical" evidence="1">
    <location>
        <begin position="46"/>
        <end position="66"/>
    </location>
</feature>
<feature type="transmembrane region" description="Helical" evidence="1">
    <location>
        <begin position="187"/>
        <end position="205"/>
    </location>
</feature>
<sequence length="495" mass="56414">MGGGLWVKGTMWMGPFAVSFFGSDIKDGNVRLDFRRYADGLVFGRLKLVSLFLVLAYPLFFFVDLFLLRDLVRIEYRINLFIIHTSCFIVSAIFLYLQKRVDKLPKRAINYTYISVYLLIGAIATLNSQLVTGTIAAYLIVLIASAATFPIRPLHYFIMVAAVHGFFVIGLSIILENSFLVLTKQLNATGAAVISLLICYSFYSFQKQNFIHEHRLRSKEESFRRLFSMNPSPLILANFEDNKIILMNRQATDYFQTGDKPISMLNTSFIFPSPAERLTVLKQLQDNESVQNFIMAYEDSRWAVLNFERVEYMEEPCMLIGVSDITAFKKKEEELHRHASLDALTGIMNRRCGIEILEQLVASSEGRAFTLCFVDINDLKMVNDLYGHAVGDEMIKLICTAISGKISADDVFFRLGGDEFVILFMQKNLEEARNVLDSITVELELMNVDMQNDYQLSASYGLYHYQPGSQATADELIELADKEMYKEKSVKPISR</sequence>
<feature type="domain" description="GGDEF" evidence="2">
    <location>
        <begin position="367"/>
        <end position="495"/>
    </location>
</feature>
<dbReference type="EMBL" id="QWEG01000008">
    <property type="protein sequence ID" value="RHW38972.1"/>
    <property type="molecule type" value="Genomic_DNA"/>
</dbReference>
<dbReference type="InterPro" id="IPR050469">
    <property type="entry name" value="Diguanylate_Cyclase"/>
</dbReference>